<protein>
    <submittedName>
        <fullName evidence="3">Uncharacterized protein</fullName>
    </submittedName>
</protein>
<feature type="transmembrane region" description="Helical" evidence="2">
    <location>
        <begin position="136"/>
        <end position="159"/>
    </location>
</feature>
<organism evidence="3 4">
    <name type="scientific">Microbacterium murale</name>
    <dbReference type="NCBI Taxonomy" id="1081040"/>
    <lineage>
        <taxon>Bacteria</taxon>
        <taxon>Bacillati</taxon>
        <taxon>Actinomycetota</taxon>
        <taxon>Actinomycetes</taxon>
        <taxon>Micrococcales</taxon>
        <taxon>Microbacteriaceae</taxon>
        <taxon>Microbacterium</taxon>
    </lineage>
</organism>
<name>A0ABQ1RK86_9MICO</name>
<evidence type="ECO:0000313" key="4">
    <source>
        <dbReference type="Proteomes" id="UP000629365"/>
    </source>
</evidence>
<evidence type="ECO:0000313" key="3">
    <source>
        <dbReference type="EMBL" id="GGD73324.1"/>
    </source>
</evidence>
<feature type="compositionally biased region" description="Low complexity" evidence="1">
    <location>
        <begin position="20"/>
        <end position="45"/>
    </location>
</feature>
<dbReference type="InterPro" id="IPR046231">
    <property type="entry name" value="DUF6264"/>
</dbReference>
<evidence type="ECO:0000256" key="1">
    <source>
        <dbReference type="SAM" id="MobiDB-lite"/>
    </source>
</evidence>
<keyword evidence="2" id="KW-0812">Transmembrane</keyword>
<comment type="caution">
    <text evidence="3">The sequence shown here is derived from an EMBL/GenBank/DDBJ whole genome shotgun (WGS) entry which is preliminary data.</text>
</comment>
<accession>A0ABQ1RK86</accession>
<evidence type="ECO:0000256" key="2">
    <source>
        <dbReference type="SAM" id="Phobius"/>
    </source>
</evidence>
<dbReference type="RefSeq" id="WP_188436008.1">
    <property type="nucleotide sequence ID" value="NZ_BMCM01000002.1"/>
</dbReference>
<keyword evidence="4" id="KW-1185">Reference proteome</keyword>
<sequence length="174" mass="18870">MTDQRPQYGEYATPDEQRRLAGLPPLDAAPAAAPVTEQPAPAEPARSIAKARPWDRIITIALLAYGLVNVVMTGLSYLDLPTVMNESMRILGIDGEFTNFAQGRLWGTTAAVLLVVGWAITAWLSLRRLRTGKLTWWVPLVGAAATMLIVSICIMVPMLGDPAFMAYVDGMSGR</sequence>
<gene>
    <name evidence="3" type="ORF">GCM10007269_15530</name>
</gene>
<dbReference type="EMBL" id="BMCM01000002">
    <property type="protein sequence ID" value="GGD73324.1"/>
    <property type="molecule type" value="Genomic_DNA"/>
</dbReference>
<feature type="transmembrane region" description="Helical" evidence="2">
    <location>
        <begin position="105"/>
        <end position="124"/>
    </location>
</feature>
<dbReference type="Pfam" id="PF19779">
    <property type="entry name" value="DUF6264"/>
    <property type="match status" value="1"/>
</dbReference>
<reference evidence="4" key="1">
    <citation type="journal article" date="2019" name="Int. J. Syst. Evol. Microbiol.">
        <title>The Global Catalogue of Microorganisms (GCM) 10K type strain sequencing project: providing services to taxonomists for standard genome sequencing and annotation.</title>
        <authorList>
            <consortium name="The Broad Institute Genomics Platform"/>
            <consortium name="The Broad Institute Genome Sequencing Center for Infectious Disease"/>
            <person name="Wu L."/>
            <person name="Ma J."/>
        </authorList>
    </citation>
    <scope>NUCLEOTIDE SEQUENCE [LARGE SCALE GENOMIC DNA]</scope>
    <source>
        <strain evidence="4">CCM 7640</strain>
    </source>
</reference>
<feature type="region of interest" description="Disordered" evidence="1">
    <location>
        <begin position="1"/>
        <end position="47"/>
    </location>
</feature>
<keyword evidence="2" id="KW-0472">Membrane</keyword>
<dbReference type="Proteomes" id="UP000629365">
    <property type="component" value="Unassembled WGS sequence"/>
</dbReference>
<keyword evidence="2" id="KW-1133">Transmembrane helix</keyword>
<feature type="transmembrane region" description="Helical" evidence="2">
    <location>
        <begin position="57"/>
        <end position="78"/>
    </location>
</feature>
<proteinExistence type="predicted"/>